<proteinExistence type="predicted"/>
<reference evidence="3 4" key="1">
    <citation type="submission" date="2019-02" db="EMBL/GenBank/DDBJ databases">
        <title>Deep-cultivation of Planctomycetes and their phenomic and genomic characterization uncovers novel biology.</title>
        <authorList>
            <person name="Wiegand S."/>
            <person name="Jogler M."/>
            <person name="Boedeker C."/>
            <person name="Pinto D."/>
            <person name="Vollmers J."/>
            <person name="Rivas-Marin E."/>
            <person name="Kohn T."/>
            <person name="Peeters S.H."/>
            <person name="Heuer A."/>
            <person name="Rast P."/>
            <person name="Oberbeckmann S."/>
            <person name="Bunk B."/>
            <person name="Jeske O."/>
            <person name="Meyerdierks A."/>
            <person name="Storesund J.E."/>
            <person name="Kallscheuer N."/>
            <person name="Luecker S."/>
            <person name="Lage O.M."/>
            <person name="Pohl T."/>
            <person name="Merkel B.J."/>
            <person name="Hornburger P."/>
            <person name="Mueller R.-W."/>
            <person name="Bruemmer F."/>
            <person name="Labrenz M."/>
            <person name="Spormann A.M."/>
            <person name="Op den Camp H."/>
            <person name="Overmann J."/>
            <person name="Amann R."/>
            <person name="Jetten M.S.M."/>
            <person name="Mascher T."/>
            <person name="Medema M.H."/>
            <person name="Devos D.P."/>
            <person name="Kaster A.-K."/>
            <person name="Ovreas L."/>
            <person name="Rohde M."/>
            <person name="Galperin M.Y."/>
            <person name="Jogler C."/>
        </authorList>
    </citation>
    <scope>NUCLEOTIDE SEQUENCE [LARGE SCALE GENOMIC DNA]</scope>
    <source>
        <strain evidence="3 4">V22</strain>
    </source>
</reference>
<feature type="compositionally biased region" description="Polar residues" evidence="1">
    <location>
        <begin position="491"/>
        <end position="503"/>
    </location>
</feature>
<feature type="compositionally biased region" description="Polar residues" evidence="1">
    <location>
        <begin position="412"/>
        <end position="449"/>
    </location>
</feature>
<feature type="compositionally biased region" description="Basic and acidic residues" evidence="1">
    <location>
        <begin position="615"/>
        <end position="669"/>
    </location>
</feature>
<feature type="compositionally biased region" description="Basic and acidic residues" evidence="1">
    <location>
        <begin position="552"/>
        <end position="564"/>
    </location>
</feature>
<dbReference type="OrthoDB" id="215819at2"/>
<evidence type="ECO:0000256" key="2">
    <source>
        <dbReference type="SAM" id="SignalP"/>
    </source>
</evidence>
<accession>A0A517TCR1</accession>
<feature type="compositionally biased region" description="Basic and acidic residues" evidence="1">
    <location>
        <begin position="274"/>
        <end position="284"/>
    </location>
</feature>
<feature type="compositionally biased region" description="Basic and acidic residues" evidence="1">
    <location>
        <begin position="381"/>
        <end position="393"/>
    </location>
</feature>
<dbReference type="AlphaFoldDB" id="A0A517TCR1"/>
<keyword evidence="2" id="KW-0732">Signal</keyword>
<evidence type="ECO:0000313" key="4">
    <source>
        <dbReference type="Proteomes" id="UP000319976"/>
    </source>
</evidence>
<dbReference type="EMBL" id="CP036316">
    <property type="protein sequence ID" value="QDT66151.1"/>
    <property type="molecule type" value="Genomic_DNA"/>
</dbReference>
<feature type="compositionally biased region" description="Polar residues" evidence="1">
    <location>
        <begin position="311"/>
        <end position="327"/>
    </location>
</feature>
<organism evidence="3 4">
    <name type="scientific">Calycomorphotria hydatis</name>
    <dbReference type="NCBI Taxonomy" id="2528027"/>
    <lineage>
        <taxon>Bacteria</taxon>
        <taxon>Pseudomonadati</taxon>
        <taxon>Planctomycetota</taxon>
        <taxon>Planctomycetia</taxon>
        <taxon>Planctomycetales</taxon>
        <taxon>Planctomycetaceae</taxon>
        <taxon>Calycomorphotria</taxon>
    </lineage>
</organism>
<keyword evidence="4" id="KW-1185">Reference proteome</keyword>
<feature type="compositionally biased region" description="Low complexity" evidence="1">
    <location>
        <begin position="565"/>
        <end position="576"/>
    </location>
</feature>
<evidence type="ECO:0000256" key="1">
    <source>
        <dbReference type="SAM" id="MobiDB-lite"/>
    </source>
</evidence>
<feature type="signal peptide" evidence="2">
    <location>
        <begin position="1"/>
        <end position="32"/>
    </location>
</feature>
<feature type="compositionally biased region" description="Basic and acidic residues" evidence="1">
    <location>
        <begin position="590"/>
        <end position="601"/>
    </location>
</feature>
<feature type="chain" id="PRO_5021762459" evidence="2">
    <location>
        <begin position="33"/>
        <end position="798"/>
    </location>
</feature>
<dbReference type="KEGG" id="chya:V22_34160"/>
<dbReference type="RefSeq" id="WP_145265015.1">
    <property type="nucleotide sequence ID" value="NZ_CP036316.1"/>
</dbReference>
<feature type="compositionally biased region" description="Low complexity" evidence="1">
    <location>
        <begin position="89"/>
        <end position="103"/>
    </location>
</feature>
<feature type="region of interest" description="Disordered" evidence="1">
    <location>
        <begin position="76"/>
        <end position="174"/>
    </location>
</feature>
<feature type="compositionally biased region" description="Polar residues" evidence="1">
    <location>
        <begin position="138"/>
        <end position="171"/>
    </location>
</feature>
<feature type="region of interest" description="Disordered" evidence="1">
    <location>
        <begin position="211"/>
        <end position="679"/>
    </location>
</feature>
<gene>
    <name evidence="3" type="ORF">V22_34160</name>
</gene>
<protein>
    <submittedName>
        <fullName evidence="3">YHS domain protein</fullName>
    </submittedName>
</protein>
<feature type="compositionally biased region" description="Polar residues" evidence="1">
    <location>
        <begin position="460"/>
        <end position="473"/>
    </location>
</feature>
<feature type="compositionally biased region" description="Low complexity" evidence="1">
    <location>
        <begin position="507"/>
        <end position="521"/>
    </location>
</feature>
<feature type="compositionally biased region" description="Polar residues" evidence="1">
    <location>
        <begin position="227"/>
        <end position="237"/>
    </location>
</feature>
<name>A0A517TCR1_9PLAN</name>
<evidence type="ECO:0000313" key="3">
    <source>
        <dbReference type="EMBL" id="QDT66151.1"/>
    </source>
</evidence>
<dbReference type="Proteomes" id="UP000319976">
    <property type="component" value="Chromosome"/>
</dbReference>
<sequence precursor="true">MTAFRLGQEIFSTRFAIAATMCGLCWSPVSFAADPALSNEATLTLREAILRELSQPVEMKSPQSIIQQTAHSAGDSYYMPAAPAPEPAPASKSSQRSAASKQPYSHVPPAPVAAHEKYPASTKVSSSKADSKEPQRLSAATQDSSTMRRTRIPSVTSRSPVRQSSTPYTSTRVERPKKTVFGLIGNLFQNNSNNSPNQLSANAYKVPTAPPVKSLNTAPKKTAAPQLATQKKSSLPATQPAPVNTPMIAKQNLPEPKRLVHNSDNYSYVPPAPKRFDDSPRQAETKQPVVLAKTEVPTSAAPKTIAKTEPAKTNSTSALSKPASTSSKKSDVKLVATASPEKEKKYDFPPAETAKKTQPSIVPPAPAGAPKSNSSLANHRPSSEREEPRKLSISERIIAKIPFLGDDENESAQESQQSTSRWQMLTAKATSQSPAPHSTSKPNYRSSNRPRGPVARFRQNDYTPTAKSSNTGPSLFGYIVRRFRGDDAEETSTPQIVASNEVPQPTPLKTAAAPAPTPTKKPSTDLPIVMLDPEDDAKKEDLPPAPKAESMIAKKSEPAAEKKPAAAIAEKAPVEIAEADSEDNPFDVLLKTEKPESKSQEEENPFDTFAVDDSPAEKMQDEQLAKITSAKEAEQQPKAELPKMEVAEKADSVKTSPKREEPAKLKEEQEATPQDQHRSSMFARLAERSGLGGYQGFCPVELRDNRNLIDALPEFVSVYQARTYEFSSAAAKARFEANPERYAPINGGHDVVLTAAGELDTEGSLRNAVWYKDRLYMFRTNQTLNEFNQEPGRFEIDE</sequence>